<dbReference type="PANTHER" id="PTHR35004">
    <property type="entry name" value="TRANSPOSASE RV3428C-RELATED"/>
    <property type="match status" value="1"/>
</dbReference>
<dbReference type="Pfam" id="PF00665">
    <property type="entry name" value="rve"/>
    <property type="match status" value="1"/>
</dbReference>
<dbReference type="PANTHER" id="PTHR35004:SF6">
    <property type="entry name" value="TRANSPOSASE"/>
    <property type="match status" value="1"/>
</dbReference>
<dbReference type="Gene3D" id="3.30.420.10">
    <property type="entry name" value="Ribonuclease H-like superfamily/Ribonuclease H"/>
    <property type="match status" value="1"/>
</dbReference>
<comment type="similarity">
    <text evidence="1">Belongs to the transposase IS21/IS408/IS1162 family.</text>
</comment>
<dbReference type="AlphaFoldDB" id="W7KLP8"/>
<dbReference type="GO" id="GO:0032196">
    <property type="term" value="P:transposition"/>
    <property type="evidence" value="ECO:0007669"/>
    <property type="project" value="UniProtKB-KW"/>
</dbReference>
<accession>W7KLP8</accession>
<dbReference type="GO" id="GO:0006310">
    <property type="term" value="P:DNA recombination"/>
    <property type="evidence" value="ECO:0007669"/>
    <property type="project" value="UniProtKB-KW"/>
</dbReference>
<organism evidence="7 8">
    <name type="scientific">Cytobacillus firmus DS1</name>
    <dbReference type="NCBI Taxonomy" id="1307436"/>
    <lineage>
        <taxon>Bacteria</taxon>
        <taxon>Bacillati</taxon>
        <taxon>Bacillota</taxon>
        <taxon>Bacilli</taxon>
        <taxon>Bacillales</taxon>
        <taxon>Bacillaceae</taxon>
        <taxon>Cytobacillus</taxon>
    </lineage>
</organism>
<proteinExistence type="inferred from homology"/>
<keyword evidence="2" id="KW-0815">Transposition</keyword>
<protein>
    <submittedName>
        <fullName evidence="7">Transposase</fullName>
    </submittedName>
</protein>
<dbReference type="PROSITE" id="PS50994">
    <property type="entry name" value="INTEGRASE"/>
    <property type="match status" value="1"/>
</dbReference>
<evidence type="ECO:0000259" key="5">
    <source>
        <dbReference type="PROSITE" id="PS50531"/>
    </source>
</evidence>
<dbReference type="InterPro" id="IPR001584">
    <property type="entry name" value="Integrase_cat-core"/>
</dbReference>
<dbReference type="OrthoDB" id="92877at2"/>
<dbReference type="Gene3D" id="1.10.10.60">
    <property type="entry name" value="Homeodomain-like"/>
    <property type="match status" value="1"/>
</dbReference>
<evidence type="ECO:0000256" key="4">
    <source>
        <dbReference type="ARBA" id="ARBA00023172"/>
    </source>
</evidence>
<dbReference type="SUPFAM" id="SSF53098">
    <property type="entry name" value="Ribonuclease H-like"/>
    <property type="match status" value="1"/>
</dbReference>
<dbReference type="eggNOG" id="COG4584">
    <property type="taxonomic scope" value="Bacteria"/>
</dbReference>
<dbReference type="GO" id="GO:0015074">
    <property type="term" value="P:DNA integration"/>
    <property type="evidence" value="ECO:0007669"/>
    <property type="project" value="InterPro"/>
</dbReference>
<dbReference type="RefSeq" id="WP_035333676.1">
    <property type="nucleotide sequence ID" value="NZ_APVL01000065.1"/>
</dbReference>
<evidence type="ECO:0000313" key="8">
    <source>
        <dbReference type="Proteomes" id="UP000019270"/>
    </source>
</evidence>
<comment type="caution">
    <text evidence="7">The sequence shown here is derived from an EMBL/GenBank/DDBJ whole genome shotgun (WGS) entry which is preliminary data.</text>
</comment>
<feature type="domain" description="HTH IS21-type" evidence="5">
    <location>
        <begin position="5"/>
        <end position="66"/>
    </location>
</feature>
<keyword evidence="4" id="KW-0233">DNA recombination</keyword>
<dbReference type="PROSITE" id="PS50531">
    <property type="entry name" value="HTH_IS21"/>
    <property type="match status" value="1"/>
</dbReference>
<keyword evidence="3" id="KW-0238">DNA-binding</keyword>
<dbReference type="Proteomes" id="UP000019270">
    <property type="component" value="Unassembled WGS sequence"/>
</dbReference>
<reference evidence="7 8" key="2">
    <citation type="journal article" date="2016" name="Sci. Rep.">
        <title>A novel serine protease, Sep1, from Bacillus firmus DS-1 has nematicidal activity and degrades multiple intestinal-associated nematode proteins.</title>
        <authorList>
            <person name="Geng C."/>
            <person name="Nie X."/>
            <person name="Tang Z."/>
            <person name="Zhang Y."/>
            <person name="Lin J."/>
            <person name="Sun M."/>
            <person name="Peng D."/>
        </authorList>
    </citation>
    <scope>NUCLEOTIDE SEQUENCE [LARGE SCALE GENOMIC DNA]</scope>
    <source>
        <strain evidence="7 8">DS1</strain>
    </source>
</reference>
<evidence type="ECO:0000256" key="2">
    <source>
        <dbReference type="ARBA" id="ARBA00022578"/>
    </source>
</evidence>
<evidence type="ECO:0000259" key="6">
    <source>
        <dbReference type="PROSITE" id="PS50994"/>
    </source>
</evidence>
<reference evidence="8" key="1">
    <citation type="submission" date="2013-03" db="EMBL/GenBank/DDBJ databases">
        <title>Draft genome sequence of Bacillus firmus DS1.</title>
        <authorList>
            <person name="Peng D."/>
            <person name="Zhu L."/>
            <person name="Sun M."/>
        </authorList>
    </citation>
    <scope>NUCLEOTIDE SEQUENCE [LARGE SCALE GENOMIC DNA]</scope>
    <source>
        <strain evidence="8">DS1</strain>
    </source>
</reference>
<dbReference type="InterPro" id="IPR017894">
    <property type="entry name" value="HTH_IS21_transposase_type"/>
</dbReference>
<gene>
    <name evidence="7" type="ORF">PBF_24869</name>
</gene>
<dbReference type="GO" id="GO:0003677">
    <property type="term" value="F:DNA binding"/>
    <property type="evidence" value="ECO:0007669"/>
    <property type="project" value="UniProtKB-KW"/>
</dbReference>
<sequence>MKTRGEFFMIKDMYQRGMSITDIAKELKMDRKTVKKYINSDALPVPRKRTRNSKLDKFKDYIDRRMMEDQVFNAEKLLLEIKALGYEGGKTILKDYMQPYREQARKKYTVRYETLPGQQMQVDWKEVGEILLNGEKVKLSMFVAILGYSRMKYATFTLSQDQEHVMYCLINSFKYLGGVPSTILFDNMRTVTDGRDQGVIKWNKRFAEFASYYGFIPKACRPYRAQTKGKVERAIQYIMNNFYVGTKFTSIEELNQLLMRWLDSVGNRKRNETTGCSPQERWTEEKLHSIKDKKEYDTSYISFRKVHWDSSFSYKGES</sequence>
<evidence type="ECO:0000313" key="7">
    <source>
        <dbReference type="EMBL" id="EWG08320.1"/>
    </source>
</evidence>
<feature type="non-terminal residue" evidence="7">
    <location>
        <position position="318"/>
    </location>
</feature>
<evidence type="ECO:0000256" key="3">
    <source>
        <dbReference type="ARBA" id="ARBA00023125"/>
    </source>
</evidence>
<dbReference type="InterPro" id="IPR012337">
    <property type="entry name" value="RNaseH-like_sf"/>
</dbReference>
<dbReference type="EMBL" id="APVL01000065">
    <property type="protein sequence ID" value="EWG08320.1"/>
    <property type="molecule type" value="Genomic_DNA"/>
</dbReference>
<evidence type="ECO:0000256" key="1">
    <source>
        <dbReference type="ARBA" id="ARBA00009277"/>
    </source>
</evidence>
<feature type="domain" description="Integrase catalytic" evidence="6">
    <location>
        <begin position="112"/>
        <end position="286"/>
    </location>
</feature>
<name>W7KLP8_CYTFI</name>
<dbReference type="NCBIfam" id="NF033546">
    <property type="entry name" value="transpos_IS21"/>
    <property type="match status" value="1"/>
</dbReference>
<dbReference type="InterPro" id="IPR036397">
    <property type="entry name" value="RNaseH_sf"/>
</dbReference>